<dbReference type="OrthoDB" id="9803751at2"/>
<dbReference type="Gene3D" id="3.30.1120.10">
    <property type="match status" value="1"/>
</dbReference>
<comment type="caution">
    <text evidence="3">The sequence shown here is derived from an EMBL/GenBank/DDBJ whole genome shotgun (WGS) entry which is preliminary data.</text>
</comment>
<dbReference type="InterPro" id="IPR000917">
    <property type="entry name" value="Sulfatase_N"/>
</dbReference>
<keyword evidence="4" id="KW-1185">Reference proteome</keyword>
<dbReference type="EMBL" id="AMRV01000013">
    <property type="protein sequence ID" value="EMD81871.1"/>
    <property type="molecule type" value="Genomic_DNA"/>
</dbReference>
<evidence type="ECO:0000259" key="2">
    <source>
        <dbReference type="Pfam" id="PF00884"/>
    </source>
</evidence>
<dbReference type="InterPro" id="IPR050738">
    <property type="entry name" value="Sulfatase"/>
</dbReference>
<dbReference type="PANTHER" id="PTHR42693:SF33">
    <property type="entry name" value="ARYLSULFATASE"/>
    <property type="match status" value="1"/>
</dbReference>
<name>M2TJQ6_9SPHN</name>
<dbReference type="PATRIC" id="fig|1234595.3.peg.2771"/>
<proteinExistence type="inferred from homology"/>
<evidence type="ECO:0000313" key="3">
    <source>
        <dbReference type="EMBL" id="EMD81871.1"/>
    </source>
</evidence>
<dbReference type="RefSeq" id="WP_008603731.1">
    <property type="nucleotide sequence ID" value="NZ_AMRV01000013.1"/>
</dbReference>
<evidence type="ECO:0000313" key="4">
    <source>
        <dbReference type="Proteomes" id="UP000011717"/>
    </source>
</evidence>
<dbReference type="GO" id="GO:0004065">
    <property type="term" value="F:arylsulfatase activity"/>
    <property type="evidence" value="ECO:0007669"/>
    <property type="project" value="TreeGrafter"/>
</dbReference>
<comment type="similarity">
    <text evidence="1">Belongs to the sulfatase family.</text>
</comment>
<accession>M2TJQ6</accession>
<reference evidence="3 4" key="1">
    <citation type="journal article" date="2013" name="Genome Announc.">
        <title>Draft Genome Sequence of Strain JLT2015T, Belonging to the Family Sphingomonadaceae of the Alphaproteobacteria.</title>
        <authorList>
            <person name="Tang K."/>
            <person name="Liu K."/>
            <person name="Li S."/>
            <person name="Jiao N."/>
        </authorList>
    </citation>
    <scope>NUCLEOTIDE SEQUENCE [LARGE SCALE GENOMIC DNA]</scope>
    <source>
        <strain evidence="3 4">JLT2015</strain>
    </source>
</reference>
<dbReference type="InterPro" id="IPR017850">
    <property type="entry name" value="Alkaline_phosphatase_core_sf"/>
</dbReference>
<dbReference type="SUPFAM" id="SSF53649">
    <property type="entry name" value="Alkaline phosphatase-like"/>
    <property type="match status" value="1"/>
</dbReference>
<feature type="domain" description="Sulfatase N-terminal" evidence="2">
    <location>
        <begin position="45"/>
        <end position="377"/>
    </location>
</feature>
<gene>
    <name evidence="3" type="ORF">C725_2767</name>
</gene>
<dbReference type="Proteomes" id="UP000011717">
    <property type="component" value="Unassembled WGS sequence"/>
</dbReference>
<protein>
    <submittedName>
        <fullName evidence="3">Arylsulfatase</fullName>
    </submittedName>
</protein>
<sequence>MKIRSGAVRTFLSTVFLGVAACSQPGADSPAASARAAPQQAEARPNMLFILIDDMGYGDLSITGNDLVETPNMDRLARDGLLMTQFTVAAPICSASRAGFLTGRFPARERFWNFIDSRAHNDATRQAHWLNPELPTLPRSLKAAGYATGHFGKWHMGGGRDIGEAPLPTEYGFDESYTQFEGLGPRVLMTEDDARLASRSEALGRGPIDHLPKGKITERYIDKALDFIDRHQDEPWYVTLWPDDVHDPWHPTEEQIAAVNGAGRSESEVRFLAVLSALDMEIGRMVDALRERDELDNTMIVLTSDNGPTGSPAYYKEGVVPGSAGEFRGRKGSLYEGGVREPLIVYWPGHIEPGQRDDTTVANAVDLYPTLADAADVPAPANLDGISLLPALEGDPIESRPDLYYAYGAFGDRSKFPRPYLERDQRPGFAIRAGDWKLLAAADGSDAELYNLQSDPGETRNMAAERPDIMNMLTPKLRRWSASLPVQASPREPQPAE</sequence>
<organism evidence="3 4">
    <name type="scientific">Pacificimonas flava</name>
    <dbReference type="NCBI Taxonomy" id="1234595"/>
    <lineage>
        <taxon>Bacteria</taxon>
        <taxon>Pseudomonadati</taxon>
        <taxon>Pseudomonadota</taxon>
        <taxon>Alphaproteobacteria</taxon>
        <taxon>Sphingomonadales</taxon>
        <taxon>Sphingosinicellaceae</taxon>
        <taxon>Pacificimonas</taxon>
    </lineage>
</organism>
<dbReference type="Gene3D" id="3.40.720.10">
    <property type="entry name" value="Alkaline Phosphatase, subunit A"/>
    <property type="match status" value="1"/>
</dbReference>
<evidence type="ECO:0000256" key="1">
    <source>
        <dbReference type="ARBA" id="ARBA00008779"/>
    </source>
</evidence>
<dbReference type="Pfam" id="PF00884">
    <property type="entry name" value="Sulfatase"/>
    <property type="match status" value="1"/>
</dbReference>
<dbReference type="PANTHER" id="PTHR42693">
    <property type="entry name" value="ARYLSULFATASE FAMILY MEMBER"/>
    <property type="match status" value="1"/>
</dbReference>
<dbReference type="PROSITE" id="PS51257">
    <property type="entry name" value="PROKAR_LIPOPROTEIN"/>
    <property type="match status" value="1"/>
</dbReference>
<dbReference type="AlphaFoldDB" id="M2TJQ6"/>